<organism evidence="5 6">
    <name type="scientific">Madurella fahalii</name>
    <dbReference type="NCBI Taxonomy" id="1157608"/>
    <lineage>
        <taxon>Eukaryota</taxon>
        <taxon>Fungi</taxon>
        <taxon>Dikarya</taxon>
        <taxon>Ascomycota</taxon>
        <taxon>Pezizomycotina</taxon>
        <taxon>Sordariomycetes</taxon>
        <taxon>Sordariomycetidae</taxon>
        <taxon>Sordariales</taxon>
        <taxon>Sordariales incertae sedis</taxon>
        <taxon>Madurella</taxon>
    </lineage>
</organism>
<dbReference type="EMBL" id="BAAFSV010000003">
    <property type="protein sequence ID" value="GAB1315369.1"/>
    <property type="molecule type" value="Genomic_DNA"/>
</dbReference>
<evidence type="ECO:0000256" key="1">
    <source>
        <dbReference type="ARBA" id="ARBA00022737"/>
    </source>
</evidence>
<dbReference type="SMART" id="SM00248">
    <property type="entry name" value="ANK"/>
    <property type="match status" value="6"/>
</dbReference>
<evidence type="ECO:0000256" key="2">
    <source>
        <dbReference type="ARBA" id="ARBA00023043"/>
    </source>
</evidence>
<feature type="repeat" description="ANK" evidence="3">
    <location>
        <begin position="183"/>
        <end position="223"/>
    </location>
</feature>
<dbReference type="PRINTS" id="PR01415">
    <property type="entry name" value="ANKYRIN"/>
</dbReference>
<reference evidence="5 6" key="1">
    <citation type="submission" date="2024-09" db="EMBL/GenBank/DDBJ databases">
        <title>Itraconazole resistance in Madurella fahalii resulting from another homologue of gene encoding cytochrome P450 14-alpha sterol demethylase (CYP51).</title>
        <authorList>
            <person name="Yoshioka I."/>
            <person name="Fahal A.H."/>
            <person name="Kaneko S."/>
            <person name="Yaguchi T."/>
        </authorList>
    </citation>
    <scope>NUCLEOTIDE SEQUENCE [LARGE SCALE GENOMIC DNA]</scope>
    <source>
        <strain evidence="5 6">IFM 68171</strain>
    </source>
</reference>
<evidence type="ECO:0000256" key="3">
    <source>
        <dbReference type="PROSITE-ProRule" id="PRU00023"/>
    </source>
</evidence>
<name>A0ABQ0GC68_9PEZI</name>
<dbReference type="InterPro" id="IPR036770">
    <property type="entry name" value="Ankyrin_rpt-contain_sf"/>
</dbReference>
<dbReference type="RefSeq" id="XP_070917100.1">
    <property type="nucleotide sequence ID" value="XM_071060999.1"/>
</dbReference>
<dbReference type="PANTHER" id="PTHR24173:SF83">
    <property type="entry name" value="SOCS BOX DOMAIN-CONTAINING PROTEIN"/>
    <property type="match status" value="1"/>
</dbReference>
<sequence length="493" mass="52081">MPGITTLTVTHPSWDDSPTLASWTIQEEPSESISWTPHLQSRLRRPKRSPCQEVVSANRSFPKPTPSIRVHGSKCRCAETQTHHERQDAALAQNILVASEGLRRTRSAKPAVSRQRSKRSSLSSSGHILLSALTRLFAPAPAAPSIPQLADLCIGCANLDIVKVSHYLVHTSPPLPVNHPNHLGTTPLMAAVRSPVAKMRPKAHLAMVEFLIDCGADVNATRLERGVEAGESVLSMACGLGLAEVAKLLIARGATVDAAIPCRAGRGSGLRGLAGPGQTALHVAVLRDRPECVEVLVRDGKADVNAVFDASASLALSQEGGRLSLDGGLRSLRGRSRIGDSAGRRRHPVSALHLAYGSYACIELLLRGGADVNTRDGFGRTPLHWAAEAGNAVVVGLLVGAGADVDVADDHGATPLAATVAALEEGGGKQGQVEAVSMLIKEGADVGVACQVKGTLKERLLALEEWRGVFDNVFEEVEKPMNQGSRSLILSNN</sequence>
<dbReference type="GeneID" id="98176322"/>
<dbReference type="PROSITE" id="PS50088">
    <property type="entry name" value="ANK_REPEAT"/>
    <property type="match status" value="3"/>
</dbReference>
<protein>
    <submittedName>
        <fullName evidence="5">Uncharacterized protein</fullName>
    </submittedName>
</protein>
<evidence type="ECO:0000313" key="5">
    <source>
        <dbReference type="EMBL" id="GAB1315369.1"/>
    </source>
</evidence>
<dbReference type="Gene3D" id="1.25.40.20">
    <property type="entry name" value="Ankyrin repeat-containing domain"/>
    <property type="match status" value="3"/>
</dbReference>
<keyword evidence="1" id="KW-0677">Repeat</keyword>
<keyword evidence="2 3" id="KW-0040">ANK repeat</keyword>
<gene>
    <name evidence="5" type="ORF">MFIFM68171_05579</name>
</gene>
<comment type="caution">
    <text evidence="5">The sequence shown here is derived from an EMBL/GenBank/DDBJ whole genome shotgun (WGS) entry which is preliminary data.</text>
</comment>
<feature type="repeat" description="ANK" evidence="3">
    <location>
        <begin position="276"/>
        <end position="300"/>
    </location>
</feature>
<dbReference type="Proteomes" id="UP001628179">
    <property type="component" value="Unassembled WGS sequence"/>
</dbReference>
<feature type="region of interest" description="Disordered" evidence="4">
    <location>
        <begin position="46"/>
        <end position="65"/>
    </location>
</feature>
<feature type="repeat" description="ANK" evidence="3">
    <location>
        <begin position="378"/>
        <end position="410"/>
    </location>
</feature>
<dbReference type="PROSITE" id="PS50297">
    <property type="entry name" value="ANK_REP_REGION"/>
    <property type="match status" value="2"/>
</dbReference>
<dbReference type="Pfam" id="PF12796">
    <property type="entry name" value="Ank_2"/>
    <property type="match status" value="2"/>
</dbReference>
<keyword evidence="6" id="KW-1185">Reference proteome</keyword>
<evidence type="ECO:0000256" key="4">
    <source>
        <dbReference type="SAM" id="MobiDB-lite"/>
    </source>
</evidence>
<dbReference type="SUPFAM" id="SSF48403">
    <property type="entry name" value="Ankyrin repeat"/>
    <property type="match status" value="1"/>
</dbReference>
<dbReference type="InterPro" id="IPR002110">
    <property type="entry name" value="Ankyrin_rpt"/>
</dbReference>
<accession>A0ABQ0GC68</accession>
<proteinExistence type="predicted"/>
<dbReference type="PANTHER" id="PTHR24173">
    <property type="entry name" value="ANKYRIN REPEAT CONTAINING"/>
    <property type="match status" value="1"/>
</dbReference>
<evidence type="ECO:0000313" key="6">
    <source>
        <dbReference type="Proteomes" id="UP001628179"/>
    </source>
</evidence>